<dbReference type="EMBL" id="BK003481">
    <property type="protein sequence ID" value="DAA03680.1"/>
    <property type="molecule type" value="Genomic_DNA"/>
</dbReference>
<sequence>MSTSKCKWHYGKEVNIAQDVGLDGATAGAQPSDAMRCNVMRCGARPMVAMGHGKDEGCTYRAGIITSMEVDAELKSRGRGRGLQVLGWSRSSCFSLFFMFDMSANCRRQAKGSSGVPNTIALSTQIPARNDLSTIGCAPNEVRLGISL</sequence>
<reference evidence="1" key="1">
    <citation type="journal article" date="2003" name="Genome Biol.">
        <title>An integrated gene annotation and transcriptional profiling approach towards the full gene content of the Drosophila genome.</title>
        <authorList>
            <person name="Hild M."/>
            <person name="Beckmann B."/>
            <person name="Haas S.A."/>
            <person name="Koch B."/>
            <person name="Solovyev V."/>
            <person name="Busold C."/>
            <person name="Fellenberg K."/>
            <person name="Boutros M."/>
            <person name="Vingron M."/>
            <person name="Sauer F."/>
            <person name="Hoheisel J.D."/>
            <person name="Paro R."/>
        </authorList>
    </citation>
    <scope>NUCLEOTIDE SEQUENCE</scope>
</reference>
<evidence type="ECO:0000313" key="1">
    <source>
        <dbReference type="EMBL" id="DAA03680.1"/>
    </source>
</evidence>
<protein>
    <submittedName>
        <fullName evidence="1">HDC02716</fullName>
    </submittedName>
</protein>
<accession>Q6IHD5</accession>
<proteinExistence type="predicted"/>
<organism evidence="1">
    <name type="scientific">Drosophila melanogaster</name>
    <name type="common">Fruit fly</name>
    <dbReference type="NCBI Taxonomy" id="7227"/>
    <lineage>
        <taxon>Eukaryota</taxon>
        <taxon>Metazoa</taxon>
        <taxon>Ecdysozoa</taxon>
        <taxon>Arthropoda</taxon>
        <taxon>Hexapoda</taxon>
        <taxon>Insecta</taxon>
        <taxon>Pterygota</taxon>
        <taxon>Neoptera</taxon>
        <taxon>Endopterygota</taxon>
        <taxon>Diptera</taxon>
        <taxon>Brachycera</taxon>
        <taxon>Muscomorpha</taxon>
        <taxon>Ephydroidea</taxon>
        <taxon>Drosophilidae</taxon>
        <taxon>Drosophila</taxon>
        <taxon>Sophophora</taxon>
    </lineage>
</organism>
<dbReference type="AlphaFoldDB" id="Q6IHD5"/>
<gene>
    <name evidence="1" type="ORF">HDC02716</name>
</gene>
<name>Q6IHD5_DROME</name>